<organism evidence="2 3">
    <name type="scientific">Cystoisospora suis</name>
    <dbReference type="NCBI Taxonomy" id="483139"/>
    <lineage>
        <taxon>Eukaryota</taxon>
        <taxon>Sar</taxon>
        <taxon>Alveolata</taxon>
        <taxon>Apicomplexa</taxon>
        <taxon>Conoidasida</taxon>
        <taxon>Coccidia</taxon>
        <taxon>Eucoccidiorida</taxon>
        <taxon>Eimeriorina</taxon>
        <taxon>Sarcocystidae</taxon>
        <taxon>Cystoisospora</taxon>
    </lineage>
</organism>
<accession>A0A2C6LIZ4</accession>
<protein>
    <submittedName>
        <fullName evidence="2">Uncharacterized protein</fullName>
    </submittedName>
</protein>
<dbReference type="AlphaFoldDB" id="A0A2C6LIZ4"/>
<evidence type="ECO:0000256" key="1">
    <source>
        <dbReference type="SAM" id="MobiDB-lite"/>
    </source>
</evidence>
<proteinExistence type="predicted"/>
<sequence>MVQKRECHTEPRRHTKKCTKVVPSTRLTPCKTGASPRRELRFRDTVRVDRLRDPTFKPVGNSVEDPPISEDESELQLNAPSHGMAYSGATASEHPYKTAHSSASPCPTTEWQTVCQTVKKVVIAKCQREVAVPQPFPCLEQRAAKECAPGVRSGNEQVRFAKNGAEFAEPSRFSSPVWPPRVTPP</sequence>
<keyword evidence="3" id="KW-1185">Reference proteome</keyword>
<evidence type="ECO:0000313" key="3">
    <source>
        <dbReference type="Proteomes" id="UP000221165"/>
    </source>
</evidence>
<name>A0A2C6LIZ4_9APIC</name>
<evidence type="ECO:0000313" key="2">
    <source>
        <dbReference type="EMBL" id="PHJ26096.1"/>
    </source>
</evidence>
<dbReference type="EMBL" id="MIGC01000023">
    <property type="protein sequence ID" value="PHJ26096.1"/>
    <property type="molecule type" value="Genomic_DNA"/>
</dbReference>
<dbReference type="GeneID" id="94423504"/>
<comment type="caution">
    <text evidence="2">The sequence shown here is derived from an EMBL/GenBank/DDBJ whole genome shotgun (WGS) entry which is preliminary data.</text>
</comment>
<gene>
    <name evidence="2" type="ORF">CSUI_000059</name>
</gene>
<dbReference type="Proteomes" id="UP000221165">
    <property type="component" value="Unassembled WGS sequence"/>
</dbReference>
<reference evidence="2 3" key="1">
    <citation type="journal article" date="2017" name="Int. J. Parasitol.">
        <title>The genome of the protozoan parasite Cystoisospora suis and a reverse vaccinology approach to identify vaccine candidates.</title>
        <authorList>
            <person name="Palmieri N."/>
            <person name="Shrestha A."/>
            <person name="Ruttkowski B."/>
            <person name="Beck T."/>
            <person name="Vogl C."/>
            <person name="Tomley F."/>
            <person name="Blake D.P."/>
            <person name="Joachim A."/>
        </authorList>
    </citation>
    <scope>NUCLEOTIDE SEQUENCE [LARGE SCALE GENOMIC DNA]</scope>
    <source>
        <strain evidence="2 3">Wien I</strain>
    </source>
</reference>
<feature type="region of interest" description="Disordered" evidence="1">
    <location>
        <begin position="53"/>
        <end position="103"/>
    </location>
</feature>
<dbReference type="OrthoDB" id="10286800at2759"/>
<dbReference type="RefSeq" id="XP_067927741.1">
    <property type="nucleotide sequence ID" value="XM_068060293.1"/>
</dbReference>
<dbReference type="VEuPathDB" id="ToxoDB:CSUI_000059"/>